<keyword evidence="3" id="KW-1185">Reference proteome</keyword>
<evidence type="ECO:0000313" key="3">
    <source>
        <dbReference type="Proteomes" id="UP000239747"/>
    </source>
</evidence>
<dbReference type="EMBL" id="MTPW01000001">
    <property type="protein sequence ID" value="PQJ33091.1"/>
    <property type="molecule type" value="Genomic_DNA"/>
</dbReference>
<organism evidence="2 3">
    <name type="scientific">Nonlabens arenilitoris</name>
    <dbReference type="NCBI Taxonomy" id="1217969"/>
    <lineage>
        <taxon>Bacteria</taxon>
        <taxon>Pseudomonadati</taxon>
        <taxon>Bacteroidota</taxon>
        <taxon>Flavobacteriia</taxon>
        <taxon>Flavobacteriales</taxon>
        <taxon>Flavobacteriaceae</taxon>
        <taxon>Nonlabens</taxon>
    </lineage>
</organism>
<feature type="signal peptide" evidence="1">
    <location>
        <begin position="1"/>
        <end position="22"/>
    </location>
</feature>
<reference evidence="2 3" key="1">
    <citation type="submission" date="2017-01" db="EMBL/GenBank/DDBJ databases">
        <title>Trade-off between light-utilization and light-protection in marine flavobacteria.</title>
        <authorList>
            <person name="Kumagai Y."/>
            <person name="Yoshizawa S."/>
            <person name="Kogure K."/>
            <person name="Iwasaki W."/>
        </authorList>
    </citation>
    <scope>NUCLEOTIDE SEQUENCE [LARGE SCALE GENOMIC DNA]</scope>
    <source>
        <strain evidence="2 3">KCTC 32109</strain>
    </source>
</reference>
<dbReference type="Proteomes" id="UP000239747">
    <property type="component" value="Unassembled WGS sequence"/>
</dbReference>
<accession>A0A2S7UES3</accession>
<gene>
    <name evidence="2" type="ORF">BST92_14695</name>
</gene>
<keyword evidence="1" id="KW-0732">Signal</keyword>
<evidence type="ECO:0000313" key="2">
    <source>
        <dbReference type="EMBL" id="PQJ33091.1"/>
    </source>
</evidence>
<dbReference type="OrthoDB" id="1489643at2"/>
<sequence length="395" mass="45156">MRTLYFLLLVSVTLCSCSSVKKAETAINTGNFDRAIDIAISNLASDKNAKCKQEYVVLLEDAFAKAVSEDQIVLNRLQSDPNPAVLESIYETLLNMQSRQSKIRPLLPLKIFDTGKLASFPMIDYSKQVIEARTTLSNHLLESARSSLNVANTLQARVIYDDLIYLNNINPDYKDTSQLLEKALEKGTDYIIVSLKNDTQLAIPKRLDEELLNFSTYGLNDKWTVYHNRNNDNIFYDYSLDINFRNIIISPEQVLQKELQREKQVIDGFEYELDERGNVKKDSLGDDIKKDKYSLVKATIFQSIQQKEVTIDANIIVSNRNTGQLVDRFPVSSTFIFNYIYGRVNGDKRAIDEDYLQTLNAQAIPFPTNEQMIYDAGEDLKLRIKEVLTGLKLKR</sequence>
<name>A0A2S7UES3_9FLAO</name>
<feature type="chain" id="PRO_5015478302" description="Lipoprotein" evidence="1">
    <location>
        <begin position="23"/>
        <end position="395"/>
    </location>
</feature>
<evidence type="ECO:0008006" key="4">
    <source>
        <dbReference type="Google" id="ProtNLM"/>
    </source>
</evidence>
<dbReference type="AlphaFoldDB" id="A0A2S7UES3"/>
<comment type="caution">
    <text evidence="2">The sequence shown here is derived from an EMBL/GenBank/DDBJ whole genome shotgun (WGS) entry which is preliminary data.</text>
</comment>
<evidence type="ECO:0000256" key="1">
    <source>
        <dbReference type="SAM" id="SignalP"/>
    </source>
</evidence>
<proteinExistence type="predicted"/>
<protein>
    <recommendedName>
        <fullName evidence="4">Lipoprotein</fullName>
    </recommendedName>
</protein>
<dbReference type="PROSITE" id="PS51257">
    <property type="entry name" value="PROKAR_LIPOPROTEIN"/>
    <property type="match status" value="1"/>
</dbReference>
<dbReference type="RefSeq" id="WP_105072146.1">
    <property type="nucleotide sequence ID" value="NZ_MTPW01000001.1"/>
</dbReference>